<dbReference type="GO" id="GO:0120010">
    <property type="term" value="P:intermembrane phospholipid transfer"/>
    <property type="evidence" value="ECO:0007669"/>
    <property type="project" value="TreeGrafter"/>
</dbReference>
<comment type="similarity">
    <text evidence="1">Belongs to the MlaA family.</text>
</comment>
<reference evidence="4" key="1">
    <citation type="submission" date="2024-07" db="EMBL/GenBank/DDBJ databases">
        <authorList>
            <person name="Biller S.J."/>
        </authorList>
    </citation>
    <scope>NUCLEOTIDE SEQUENCE</scope>
    <source>
        <strain evidence="4">WC2420</strain>
    </source>
</reference>
<dbReference type="NCBIfam" id="NF011672">
    <property type="entry name" value="PRK15091.1"/>
    <property type="match status" value="1"/>
</dbReference>
<keyword evidence="4" id="KW-0449">Lipoprotein</keyword>
<proteinExistence type="inferred from homology"/>
<dbReference type="PRINTS" id="PR01805">
    <property type="entry name" value="VACJLIPOPROT"/>
</dbReference>
<evidence type="ECO:0000256" key="3">
    <source>
        <dbReference type="SAM" id="MobiDB-lite"/>
    </source>
</evidence>
<dbReference type="GO" id="GO:0016020">
    <property type="term" value="C:membrane"/>
    <property type="evidence" value="ECO:0007669"/>
    <property type="project" value="InterPro"/>
</dbReference>
<evidence type="ECO:0000256" key="1">
    <source>
        <dbReference type="ARBA" id="ARBA00010634"/>
    </source>
</evidence>
<accession>A0AB39VVW8</accession>
<dbReference type="AlphaFoldDB" id="A0AB39VVW8"/>
<keyword evidence="2" id="KW-0732">Signal</keyword>
<dbReference type="RefSeq" id="WP_009636399.1">
    <property type="nucleotide sequence ID" value="NZ_CP165628.1"/>
</dbReference>
<sequence length="297" mass="31709">MDFRLTGLAVATLLLVGCADKPKSLVTPSTPPTTSASISAPNAKATTLGVAPTAADAAHPPAPEAVDPQLGGRSDPLQGFNRSMFNFNMNVLDPYVLRPVAVAWRDYLPQPARNGLSNFFDNLSEPSSMVNSFLEGNINDGAKHFTRFFINTILGVGGLIDVASMANPELSKEDPVRFGSTLGHYGVGYGPYAVLPGYGSATPREDVGGIVDDLYFPLNYLTWWMTAGKWALQGIETRAQLLDSDGLLKNSSDPYEFVRAAYFQHHDFLASGGKLTPVVNPNAAAIQGDLDSIDSAN</sequence>
<gene>
    <name evidence="4" type="primary">mlaA</name>
    <name evidence="4" type="ORF">AB3G37_06705</name>
</gene>
<dbReference type="PROSITE" id="PS51257">
    <property type="entry name" value="PROKAR_LIPOPROTEIN"/>
    <property type="match status" value="1"/>
</dbReference>
<feature type="compositionally biased region" description="Low complexity" evidence="3">
    <location>
        <begin position="51"/>
        <end position="68"/>
    </location>
</feature>
<organism evidence="4">
    <name type="scientific">Rouxiella sp. WC2420</name>
    <dbReference type="NCBI Taxonomy" id="3234145"/>
    <lineage>
        <taxon>Bacteria</taxon>
        <taxon>Pseudomonadati</taxon>
        <taxon>Pseudomonadota</taxon>
        <taxon>Gammaproteobacteria</taxon>
        <taxon>Enterobacterales</taxon>
        <taxon>Yersiniaceae</taxon>
        <taxon>Rouxiella</taxon>
    </lineage>
</organism>
<dbReference type="Pfam" id="PF04333">
    <property type="entry name" value="MlaA"/>
    <property type="match status" value="1"/>
</dbReference>
<evidence type="ECO:0000313" key="4">
    <source>
        <dbReference type="EMBL" id="XDU73764.1"/>
    </source>
</evidence>
<feature type="region of interest" description="Disordered" evidence="3">
    <location>
        <begin position="51"/>
        <end position="73"/>
    </location>
</feature>
<protein>
    <submittedName>
        <fullName evidence="4">Phospholipid-binding lipoprotein MlaA</fullName>
    </submittedName>
</protein>
<name>A0AB39VVW8_9GAMM</name>
<dbReference type="EMBL" id="CP165628">
    <property type="protein sequence ID" value="XDU73764.1"/>
    <property type="molecule type" value="Genomic_DNA"/>
</dbReference>
<dbReference type="InterPro" id="IPR007428">
    <property type="entry name" value="MlaA"/>
</dbReference>
<dbReference type="PANTHER" id="PTHR30035">
    <property type="entry name" value="LIPOPROTEIN VACJ-RELATED"/>
    <property type="match status" value="1"/>
</dbReference>
<evidence type="ECO:0000256" key="2">
    <source>
        <dbReference type="ARBA" id="ARBA00022729"/>
    </source>
</evidence>
<dbReference type="PANTHER" id="PTHR30035:SF3">
    <property type="entry name" value="INTERMEMBRANE PHOSPHOLIPID TRANSPORT SYSTEM LIPOPROTEIN MLAA"/>
    <property type="match status" value="1"/>
</dbReference>